<evidence type="ECO:0000256" key="8">
    <source>
        <dbReference type="ARBA" id="ARBA00023136"/>
    </source>
</evidence>
<keyword evidence="2" id="KW-0813">Transport</keyword>
<feature type="transmembrane region" description="Helical" evidence="12">
    <location>
        <begin position="160"/>
        <end position="178"/>
    </location>
</feature>
<keyword evidence="6" id="KW-0067">ATP-binding</keyword>
<dbReference type="InterPro" id="IPR011527">
    <property type="entry name" value="ABC1_TM_dom"/>
</dbReference>
<dbReference type="PROSITE" id="PS50929">
    <property type="entry name" value="ABC_TM1F"/>
    <property type="match status" value="2"/>
</dbReference>
<organism evidence="15 16">
    <name type="scientific">Lasiosphaeris hirsuta</name>
    <dbReference type="NCBI Taxonomy" id="260670"/>
    <lineage>
        <taxon>Eukaryota</taxon>
        <taxon>Fungi</taxon>
        <taxon>Dikarya</taxon>
        <taxon>Ascomycota</taxon>
        <taxon>Pezizomycotina</taxon>
        <taxon>Sordariomycetes</taxon>
        <taxon>Sordariomycetidae</taxon>
        <taxon>Sordariales</taxon>
        <taxon>Lasiosphaeriaceae</taxon>
        <taxon>Lasiosphaeris</taxon>
    </lineage>
</organism>
<dbReference type="InterPro" id="IPR036640">
    <property type="entry name" value="ABC1_TM_sf"/>
</dbReference>
<keyword evidence="16" id="KW-1185">Reference proteome</keyword>
<evidence type="ECO:0000256" key="12">
    <source>
        <dbReference type="SAM" id="Phobius"/>
    </source>
</evidence>
<dbReference type="FunFam" id="3.40.50.300:FF:000838">
    <property type="entry name" value="ABC multidrug transporter (Eurofung)"/>
    <property type="match status" value="1"/>
</dbReference>
<comment type="subcellular location">
    <subcellularLocation>
        <location evidence="1">Cell membrane</location>
        <topology evidence="1">Multi-pass membrane protein</topology>
    </subcellularLocation>
</comment>
<dbReference type="PROSITE" id="PS00211">
    <property type="entry name" value="ABC_TRANSPORTER_1"/>
    <property type="match status" value="2"/>
</dbReference>
<dbReference type="Gene3D" id="1.20.1560.10">
    <property type="entry name" value="ABC transporter type 1, transmembrane domain"/>
    <property type="match status" value="2"/>
</dbReference>
<dbReference type="GO" id="GO:0016887">
    <property type="term" value="F:ATP hydrolysis activity"/>
    <property type="evidence" value="ECO:0007669"/>
    <property type="project" value="InterPro"/>
</dbReference>
<evidence type="ECO:0000259" key="13">
    <source>
        <dbReference type="PROSITE" id="PS50893"/>
    </source>
</evidence>
<dbReference type="GO" id="GO:0140359">
    <property type="term" value="F:ABC-type transporter activity"/>
    <property type="evidence" value="ECO:0007669"/>
    <property type="project" value="InterPro"/>
</dbReference>
<keyword evidence="15" id="KW-0378">Hydrolase</keyword>
<feature type="region of interest" description="Disordered" evidence="11">
    <location>
        <begin position="870"/>
        <end position="894"/>
    </location>
</feature>
<dbReference type="PANTHER" id="PTHR24223:SF399">
    <property type="entry name" value="ABC TRANSPORTER ATNG"/>
    <property type="match status" value="1"/>
</dbReference>
<feature type="transmembrane region" description="Helical" evidence="12">
    <location>
        <begin position="408"/>
        <end position="427"/>
    </location>
</feature>
<comment type="caution">
    <text evidence="15">The sequence shown here is derived from an EMBL/GenBank/DDBJ whole genome shotgun (WGS) entry which is preliminary data.</text>
</comment>
<dbReference type="InterPro" id="IPR044746">
    <property type="entry name" value="ABCC_6TM_D1"/>
</dbReference>
<feature type="transmembrane region" description="Helical" evidence="12">
    <location>
        <begin position="1041"/>
        <end position="1068"/>
    </location>
</feature>
<feature type="transmembrane region" description="Helical" evidence="12">
    <location>
        <begin position="35"/>
        <end position="53"/>
    </location>
</feature>
<name>A0AA40AGG5_9PEZI</name>
<evidence type="ECO:0000256" key="1">
    <source>
        <dbReference type="ARBA" id="ARBA00004651"/>
    </source>
</evidence>
<dbReference type="Pfam" id="PF00664">
    <property type="entry name" value="ABC_membrane"/>
    <property type="match status" value="2"/>
</dbReference>
<protein>
    <submittedName>
        <fullName evidence="15">P-loop containing nucleoside triphosphate hydrolase protein</fullName>
    </submittedName>
</protein>
<sequence length="1463" mass="160520">MVNRCAGDGTFGPALGHGPSTPCYEFDFTLVFEDSIFSIAPCAIVLLLAASRLHQLWRRPVLVNWPLIRTSKWVAYGIQAALQLALVVLLWATNHSVRTSTTLASGMLALLSTLALLGLSDLEHSQSLHPSAILQSFFVSTSLLDLPRVRTQWLLENNSAIASVFTTTFALRILLLALESLPKWKHATISTEDIPPEMRQGILGQTFFWWLKPLLLEGYKRDLTMQDLHPVDDALKGGVLRTRLLRSWDKVDKAGKNRLRNACLQAFFPELVKAFIPRTFRMGFDLAQPFLISSTLHYISDHENAPAFYGHGLIGAYGLCYVGIAISGRWYMYTAYRTMAKVRGGLVATIYRDMLTIRAESANSSAALSLMSTDVDRVTMSSYIFVNVVPNLLQIAIALYILGIQLGATAVAPIILCVACAAVAARVSKLVPPRQGKWMAAIQKRVGITSDIIASMKGVKVAGLSEKVESQVQGLRDFELMQSIQYRKLQIGLALLGIAPTLLLPAVTFTIYAIVQEVSGGSQFGVAQAFTSLSLLAILLNPVMELTVALPQLSAASTCIDRIQAFLLKEKRIDYRKLFTPSGLGSSASSRELLKGGNVHDDQANSDEVAMPWIKIRGGNFGWSPDGPAIVKDIDLDIMPGELTLLVGPVASGKSTLLKALLGESYILSGSVEFTVPEDVAYCDQDAWLLNQSIKENILAFSEYDKGFYDQVIRACQLNEDLEQLPSRDDTMIGSKGISLSGGQKQRVALARAVYNRKPIVIMDDILKGLDADTYSKCFAAVMGPEGLLRRGRTAIILATHNIQLLPHAQHVIILGEDGRIVEKGSFQHLNVSLDGYVSGLGLSHSVLRGVEAAVAKEIQEEEADKRALLTNVESSRAQKKDKATKDDNNGVSRGRRSADAMLSYIRSMGDINFLVYCAFTVCSFGTTIAQPLWLNVWASANEASLQNRIGYYAGINVLIGMSSVVALALQFGTMTMIIIPHSAKTLHKRILDAAMHAPMSFFVATDTGEIVNRFSQDMTLVDIQLPISFMMTSSNITGSIAQLALTCAASGWLALTIPPLLLLLFFLQKFYLRTSRQMRLLDLEAKSPLYSYFISSFQGLAALRAYGWTQRAEEENLNRLDRSQRPYYLLYCIQRWLALVLDLMVAGLAVLLVGLAVALKDQINPGLLGVALTSIMTAGQQLSMVIQNWTQLETSLGAVTRVNRFEADTPREEDGPDMPGPGWPWSGAIRVSGLSAKYGDRTVLSNVNLDIAPGQKVAVCGRSGSGKSTLMMLLLRLYQPESGTIAIDGTDTATLRLDRLRESLVVLPQDPMFLAGTVRYNLDPTEKCADDEALAVLEKTGVRGVIEEHGGLDAELNTDWLSAGQRQLFCLARALLRRSRVLLLDEATSSLDRRTEGYVNDIIRTEFAHWTVLVVTHRLQTIVDFDAVVVLQDGCIVEYGSPKELLAEDNSMFKALWDLQEA</sequence>
<dbReference type="InterPro" id="IPR017871">
    <property type="entry name" value="ABC_transporter-like_CS"/>
</dbReference>
<dbReference type="SMART" id="SM00382">
    <property type="entry name" value="AAA"/>
    <property type="match status" value="2"/>
</dbReference>
<evidence type="ECO:0000256" key="5">
    <source>
        <dbReference type="ARBA" id="ARBA00022741"/>
    </source>
</evidence>
<reference evidence="15" key="1">
    <citation type="submission" date="2023-06" db="EMBL/GenBank/DDBJ databases">
        <title>Genome-scale phylogeny and comparative genomics of the fungal order Sordariales.</title>
        <authorList>
            <consortium name="Lawrence Berkeley National Laboratory"/>
            <person name="Hensen N."/>
            <person name="Bonometti L."/>
            <person name="Westerberg I."/>
            <person name="Brannstrom I.O."/>
            <person name="Guillou S."/>
            <person name="Cros-Aarteil S."/>
            <person name="Calhoun S."/>
            <person name="Haridas S."/>
            <person name="Kuo A."/>
            <person name="Mondo S."/>
            <person name="Pangilinan J."/>
            <person name="Riley R."/>
            <person name="Labutti K."/>
            <person name="Andreopoulos B."/>
            <person name="Lipzen A."/>
            <person name="Chen C."/>
            <person name="Yanf M."/>
            <person name="Daum C."/>
            <person name="Ng V."/>
            <person name="Clum A."/>
            <person name="Steindorff A."/>
            <person name="Ohm R."/>
            <person name="Martin F."/>
            <person name="Silar P."/>
            <person name="Natvig D."/>
            <person name="Lalanne C."/>
            <person name="Gautier V."/>
            <person name="Ament-Velasquez S.L."/>
            <person name="Kruys A."/>
            <person name="Hutchinson M.I."/>
            <person name="Powell A.J."/>
            <person name="Barry K."/>
            <person name="Miller A.N."/>
            <person name="Grigoriev I.V."/>
            <person name="Debuchy R."/>
            <person name="Gladieux P."/>
            <person name="Thoren M.H."/>
            <person name="Johannesson H."/>
        </authorList>
    </citation>
    <scope>NUCLEOTIDE SEQUENCE</scope>
    <source>
        <strain evidence="15">SMH4607-1</strain>
    </source>
</reference>
<dbReference type="CDD" id="cd03250">
    <property type="entry name" value="ABCC_MRP_domain1"/>
    <property type="match status" value="1"/>
</dbReference>
<feature type="transmembrane region" description="Helical" evidence="12">
    <location>
        <begin position="73"/>
        <end position="93"/>
    </location>
</feature>
<keyword evidence="7 12" id="KW-1133">Transmembrane helix</keyword>
<feature type="compositionally biased region" description="Basic and acidic residues" evidence="11">
    <location>
        <begin position="877"/>
        <end position="889"/>
    </location>
</feature>
<dbReference type="InterPro" id="IPR050173">
    <property type="entry name" value="ABC_transporter_C-like"/>
</dbReference>
<feature type="transmembrane region" description="Helical" evidence="12">
    <location>
        <begin position="383"/>
        <end position="402"/>
    </location>
</feature>
<dbReference type="CDD" id="cd18579">
    <property type="entry name" value="ABC_6TM_ABCC_D1"/>
    <property type="match status" value="1"/>
</dbReference>
<keyword evidence="8 12" id="KW-0472">Membrane</keyword>
<feature type="domain" description="ABC transporter" evidence="13">
    <location>
        <begin position="1230"/>
        <end position="1459"/>
    </location>
</feature>
<feature type="transmembrane region" description="Helical" evidence="12">
    <location>
        <begin position="521"/>
        <end position="540"/>
    </location>
</feature>
<gene>
    <name evidence="15" type="ORF">B0H67DRAFT_580611</name>
</gene>
<dbReference type="InterPro" id="IPR003593">
    <property type="entry name" value="AAA+_ATPase"/>
</dbReference>
<dbReference type="Pfam" id="PF00005">
    <property type="entry name" value="ABC_tran"/>
    <property type="match status" value="2"/>
</dbReference>
<dbReference type="Gene3D" id="3.40.50.300">
    <property type="entry name" value="P-loop containing nucleotide triphosphate hydrolases"/>
    <property type="match status" value="2"/>
</dbReference>
<dbReference type="EMBL" id="JAUKUA010000004">
    <property type="protein sequence ID" value="KAK0715388.1"/>
    <property type="molecule type" value="Genomic_DNA"/>
</dbReference>
<dbReference type="Proteomes" id="UP001172102">
    <property type="component" value="Unassembled WGS sequence"/>
</dbReference>
<evidence type="ECO:0000313" key="16">
    <source>
        <dbReference type="Proteomes" id="UP001172102"/>
    </source>
</evidence>
<feature type="transmembrane region" description="Helical" evidence="12">
    <location>
        <begin position="914"/>
        <end position="934"/>
    </location>
</feature>
<dbReference type="FunFam" id="1.20.1560.10:FF:000066">
    <property type="entry name" value="ABC multidrug transporter (Eurofung)"/>
    <property type="match status" value="1"/>
</dbReference>
<feature type="domain" description="ABC transporter" evidence="13">
    <location>
        <begin position="616"/>
        <end position="843"/>
    </location>
</feature>
<dbReference type="InterPro" id="IPR044726">
    <property type="entry name" value="ABCC_6TM_D2"/>
</dbReference>
<evidence type="ECO:0000256" key="9">
    <source>
        <dbReference type="ARBA" id="ARBA00023180"/>
    </source>
</evidence>
<dbReference type="PROSITE" id="PS50893">
    <property type="entry name" value="ABC_TRANSPORTER_2"/>
    <property type="match status" value="2"/>
</dbReference>
<dbReference type="InterPro" id="IPR003439">
    <property type="entry name" value="ABC_transporter-like_ATP-bd"/>
</dbReference>
<keyword evidence="3" id="KW-1003">Cell membrane</keyword>
<evidence type="ECO:0000256" key="6">
    <source>
        <dbReference type="ARBA" id="ARBA00022840"/>
    </source>
</evidence>
<evidence type="ECO:0000256" key="3">
    <source>
        <dbReference type="ARBA" id="ARBA00022475"/>
    </source>
</evidence>
<feature type="transmembrane region" description="Helical" evidence="12">
    <location>
        <begin position="954"/>
        <end position="980"/>
    </location>
</feature>
<feature type="domain" description="ABC transmembrane type-1" evidence="14">
    <location>
        <begin position="283"/>
        <end position="555"/>
    </location>
</feature>
<evidence type="ECO:0000259" key="14">
    <source>
        <dbReference type="PROSITE" id="PS50929"/>
    </source>
</evidence>
<comment type="function">
    <text evidence="10">ABC-type transporter; part of the gene cluster that mediates the biosynthesis of the phomopsins, a group of hexapeptide mycotoxins which infects lupins and causes lupinosis disease in livestock.</text>
</comment>
<evidence type="ECO:0000256" key="4">
    <source>
        <dbReference type="ARBA" id="ARBA00022692"/>
    </source>
</evidence>
<evidence type="ECO:0000256" key="11">
    <source>
        <dbReference type="SAM" id="MobiDB-lite"/>
    </source>
</evidence>
<dbReference type="InterPro" id="IPR056227">
    <property type="entry name" value="TMD0_ABC"/>
</dbReference>
<feature type="transmembrane region" description="Helical" evidence="12">
    <location>
        <begin position="1129"/>
        <end position="1160"/>
    </location>
</feature>
<dbReference type="SUPFAM" id="SSF52540">
    <property type="entry name" value="P-loop containing nucleoside triphosphate hydrolases"/>
    <property type="match status" value="2"/>
</dbReference>
<dbReference type="InterPro" id="IPR027417">
    <property type="entry name" value="P-loop_NTPase"/>
</dbReference>
<feature type="transmembrane region" description="Helical" evidence="12">
    <location>
        <begin position="99"/>
        <end position="119"/>
    </location>
</feature>
<proteinExistence type="predicted"/>
<dbReference type="Pfam" id="PF24357">
    <property type="entry name" value="TMD0_ABC"/>
    <property type="match status" value="1"/>
</dbReference>
<accession>A0AA40AGG5</accession>
<keyword evidence="9" id="KW-0325">Glycoprotein</keyword>
<keyword evidence="4 12" id="KW-0812">Transmembrane</keyword>
<evidence type="ECO:0000256" key="2">
    <source>
        <dbReference type="ARBA" id="ARBA00022448"/>
    </source>
</evidence>
<dbReference type="SUPFAM" id="SSF90123">
    <property type="entry name" value="ABC transporter transmembrane region"/>
    <property type="match status" value="2"/>
</dbReference>
<feature type="transmembrane region" description="Helical" evidence="12">
    <location>
        <begin position="312"/>
        <end position="333"/>
    </location>
</feature>
<evidence type="ECO:0000256" key="7">
    <source>
        <dbReference type="ARBA" id="ARBA00022989"/>
    </source>
</evidence>
<evidence type="ECO:0000313" key="15">
    <source>
        <dbReference type="EMBL" id="KAK0715388.1"/>
    </source>
</evidence>
<evidence type="ECO:0000256" key="10">
    <source>
        <dbReference type="ARBA" id="ARBA00059074"/>
    </source>
</evidence>
<dbReference type="GO" id="GO:0005524">
    <property type="term" value="F:ATP binding"/>
    <property type="evidence" value="ECO:0007669"/>
    <property type="project" value="UniProtKB-KW"/>
</dbReference>
<dbReference type="FunFam" id="1.20.1560.10:FF:000055">
    <property type="entry name" value="ABC multidrug transporter (Eurofung)"/>
    <property type="match status" value="1"/>
</dbReference>
<dbReference type="PANTHER" id="PTHR24223">
    <property type="entry name" value="ATP-BINDING CASSETTE SUB-FAMILY C"/>
    <property type="match status" value="1"/>
</dbReference>
<feature type="domain" description="ABC transmembrane type-1" evidence="14">
    <location>
        <begin position="915"/>
        <end position="1195"/>
    </location>
</feature>
<dbReference type="CDD" id="cd18580">
    <property type="entry name" value="ABC_6TM_ABCC_D2"/>
    <property type="match status" value="1"/>
</dbReference>
<keyword evidence="5" id="KW-0547">Nucleotide-binding</keyword>
<feature type="transmembrane region" description="Helical" evidence="12">
    <location>
        <begin position="491"/>
        <end position="515"/>
    </location>
</feature>
<dbReference type="GO" id="GO:0005886">
    <property type="term" value="C:plasma membrane"/>
    <property type="evidence" value="ECO:0007669"/>
    <property type="project" value="UniProtKB-SubCell"/>
</dbReference>